<dbReference type="Gene3D" id="1.20.5.2950">
    <property type="match status" value="1"/>
</dbReference>
<accession>A0A1B1YFY1</accession>
<evidence type="ECO:0000313" key="2">
    <source>
        <dbReference type="EMBL" id="ANW99668.1"/>
    </source>
</evidence>
<protein>
    <recommendedName>
        <fullName evidence="4">ATPase</fullName>
    </recommendedName>
</protein>
<evidence type="ECO:0000256" key="1">
    <source>
        <dbReference type="SAM" id="Coils"/>
    </source>
</evidence>
<dbReference type="RefSeq" id="WP_015360097.1">
    <property type="nucleotide sequence ID" value="NZ_CP014672.1"/>
</dbReference>
<dbReference type="SUPFAM" id="SSF58113">
    <property type="entry name" value="Apolipoprotein A-I"/>
    <property type="match status" value="1"/>
</dbReference>
<dbReference type="EMBL" id="CP014672">
    <property type="protein sequence ID" value="ANW99668.1"/>
    <property type="molecule type" value="Genomic_DNA"/>
</dbReference>
<dbReference type="AlphaFoldDB" id="A0A1B1YFY1"/>
<keyword evidence="1" id="KW-0175">Coiled coil</keyword>
<dbReference type="Proteomes" id="UP000092971">
    <property type="component" value="Chromosome"/>
</dbReference>
<organism evidence="2 3">
    <name type="scientific">Thermoclostridium stercorarium subsp. thermolacticum DSM 2910</name>
    <dbReference type="NCBI Taxonomy" id="1121336"/>
    <lineage>
        <taxon>Bacteria</taxon>
        <taxon>Bacillati</taxon>
        <taxon>Bacillota</taxon>
        <taxon>Clostridia</taxon>
        <taxon>Eubacteriales</taxon>
        <taxon>Oscillospiraceae</taxon>
        <taxon>Thermoclostridium</taxon>
    </lineage>
</organism>
<sequence length="103" mass="12384">MNEIFRRIIEIDNRAKELFSEAAKERERLRQDTVREIESMRNQIRQMADEKIEQLVSQNRKDVDEKVKDINSAVAEKLTAMEEKYIQNADEWVERIFLSVVRE</sequence>
<feature type="coiled-coil region" evidence="1">
    <location>
        <begin position="23"/>
        <end position="50"/>
    </location>
</feature>
<evidence type="ECO:0000313" key="3">
    <source>
        <dbReference type="Proteomes" id="UP000092971"/>
    </source>
</evidence>
<gene>
    <name evidence="2" type="ORF">CSTERTH_11785</name>
</gene>
<evidence type="ECO:0008006" key="4">
    <source>
        <dbReference type="Google" id="ProtNLM"/>
    </source>
</evidence>
<name>A0A1B1YFY1_THEST</name>
<reference evidence="2 3" key="1">
    <citation type="submission" date="2016-02" db="EMBL/GenBank/DDBJ databases">
        <title>Comparison of Clostridium stercorarium subspecies using comparative genomics and transcriptomics.</title>
        <authorList>
            <person name="Schellenberg J."/>
            <person name="Thallinger G."/>
            <person name="Levin D.B."/>
            <person name="Zhang X."/>
            <person name="Alvare G."/>
            <person name="Fristensky B."/>
            <person name="Sparling R."/>
        </authorList>
    </citation>
    <scope>NUCLEOTIDE SEQUENCE [LARGE SCALE GENOMIC DNA]</scope>
    <source>
        <strain evidence="2 3">DSM 2910</strain>
    </source>
</reference>
<proteinExistence type="predicted"/>